<name>A0A6J6B419_9ZZZZ</name>
<keyword evidence="1" id="KW-0472">Membrane</keyword>
<dbReference type="GO" id="GO:0022857">
    <property type="term" value="F:transmembrane transporter activity"/>
    <property type="evidence" value="ECO:0007669"/>
    <property type="project" value="InterPro"/>
</dbReference>
<reference evidence="2" key="1">
    <citation type="submission" date="2020-05" db="EMBL/GenBank/DDBJ databases">
        <authorList>
            <person name="Chiriac C."/>
            <person name="Salcher M."/>
            <person name="Ghai R."/>
            <person name="Kavagutti S V."/>
        </authorList>
    </citation>
    <scope>NUCLEOTIDE SEQUENCE</scope>
</reference>
<evidence type="ECO:0000313" key="2">
    <source>
        <dbReference type="EMBL" id="CAB4533536.1"/>
    </source>
</evidence>
<feature type="transmembrane region" description="Helical" evidence="1">
    <location>
        <begin position="193"/>
        <end position="217"/>
    </location>
</feature>
<feature type="transmembrane region" description="Helical" evidence="1">
    <location>
        <begin position="237"/>
        <end position="255"/>
    </location>
</feature>
<sequence>MSAIPFAAGLAIFGWTSAFAALAVSGFVAGLFVFVAALDGPQGRVKSQSNFAQVFAALRKNFNRGSVKAAFWTHFLTQSPGNVFALLWGVPFLVEANGKSPAFASAMLTLFVVTNASMGPVIGLLTARFQAYRHIIVYASGYSILAIWSIALLVPSPLPDLMVVALVVILGVGGPVSMVAFDYSRSYVSNKELGAANGFINIGGFLAGLLMIGAIGLALDFQRSLNPDVALYDADHFKLALCVQFLVIGFGLWRFSVANRKLRSEASPA</sequence>
<dbReference type="SUPFAM" id="SSF103473">
    <property type="entry name" value="MFS general substrate transporter"/>
    <property type="match status" value="1"/>
</dbReference>
<dbReference type="AlphaFoldDB" id="A0A6J6B419"/>
<feature type="transmembrane region" description="Helical" evidence="1">
    <location>
        <begin position="102"/>
        <end position="123"/>
    </location>
</feature>
<evidence type="ECO:0000256" key="1">
    <source>
        <dbReference type="SAM" id="Phobius"/>
    </source>
</evidence>
<dbReference type="EMBL" id="CAEZSH010000019">
    <property type="protein sequence ID" value="CAB4533536.1"/>
    <property type="molecule type" value="Genomic_DNA"/>
</dbReference>
<accession>A0A6J6B419</accession>
<dbReference type="Pfam" id="PF07690">
    <property type="entry name" value="MFS_1"/>
    <property type="match status" value="1"/>
</dbReference>
<organism evidence="2">
    <name type="scientific">freshwater metagenome</name>
    <dbReference type="NCBI Taxonomy" id="449393"/>
    <lineage>
        <taxon>unclassified sequences</taxon>
        <taxon>metagenomes</taxon>
        <taxon>ecological metagenomes</taxon>
    </lineage>
</organism>
<feature type="transmembrane region" description="Helical" evidence="1">
    <location>
        <begin position="12"/>
        <end position="38"/>
    </location>
</feature>
<feature type="transmembrane region" description="Helical" evidence="1">
    <location>
        <begin position="161"/>
        <end position="181"/>
    </location>
</feature>
<feature type="transmembrane region" description="Helical" evidence="1">
    <location>
        <begin position="69"/>
        <end position="90"/>
    </location>
</feature>
<keyword evidence="1" id="KW-1133">Transmembrane helix</keyword>
<keyword evidence="1" id="KW-0812">Transmembrane</keyword>
<gene>
    <name evidence="2" type="ORF">UFOPK1410_00286</name>
</gene>
<feature type="transmembrane region" description="Helical" evidence="1">
    <location>
        <begin position="135"/>
        <end position="155"/>
    </location>
</feature>
<protein>
    <submittedName>
        <fullName evidence="2">Unannotated protein</fullName>
    </submittedName>
</protein>
<dbReference type="InterPro" id="IPR036259">
    <property type="entry name" value="MFS_trans_sf"/>
</dbReference>
<dbReference type="InterPro" id="IPR011701">
    <property type="entry name" value="MFS"/>
</dbReference>
<dbReference type="Gene3D" id="1.20.1250.20">
    <property type="entry name" value="MFS general substrate transporter like domains"/>
    <property type="match status" value="1"/>
</dbReference>
<proteinExistence type="predicted"/>